<keyword evidence="2" id="KW-1185">Reference proteome</keyword>
<proteinExistence type="predicted"/>
<reference evidence="1 2" key="1">
    <citation type="journal article" date="2013" name="Curr. Biol.">
        <title>The Genome of the Foraminiferan Reticulomyxa filosa.</title>
        <authorList>
            <person name="Glockner G."/>
            <person name="Hulsmann N."/>
            <person name="Schleicher M."/>
            <person name="Noegel A.A."/>
            <person name="Eichinger L."/>
            <person name="Gallinger C."/>
            <person name="Pawlowski J."/>
            <person name="Sierra R."/>
            <person name="Euteneuer U."/>
            <person name="Pillet L."/>
            <person name="Moustafa A."/>
            <person name="Platzer M."/>
            <person name="Groth M."/>
            <person name="Szafranski K."/>
            <person name="Schliwa M."/>
        </authorList>
    </citation>
    <scope>NUCLEOTIDE SEQUENCE [LARGE SCALE GENOMIC DNA]</scope>
</reference>
<name>X6NP47_RETFI</name>
<dbReference type="Proteomes" id="UP000023152">
    <property type="component" value="Unassembled WGS sequence"/>
</dbReference>
<comment type="caution">
    <text evidence="1">The sequence shown here is derived from an EMBL/GenBank/DDBJ whole genome shotgun (WGS) entry which is preliminary data.</text>
</comment>
<accession>X6NP47</accession>
<dbReference type="EMBL" id="ASPP01006898">
    <property type="protein sequence ID" value="ETO28050.1"/>
    <property type="molecule type" value="Genomic_DNA"/>
</dbReference>
<gene>
    <name evidence="1" type="ORF">RFI_09085</name>
</gene>
<evidence type="ECO:0000313" key="2">
    <source>
        <dbReference type="Proteomes" id="UP000023152"/>
    </source>
</evidence>
<evidence type="ECO:0000313" key="1">
    <source>
        <dbReference type="EMBL" id="ETO28050.1"/>
    </source>
</evidence>
<organism evidence="1 2">
    <name type="scientific">Reticulomyxa filosa</name>
    <dbReference type="NCBI Taxonomy" id="46433"/>
    <lineage>
        <taxon>Eukaryota</taxon>
        <taxon>Sar</taxon>
        <taxon>Rhizaria</taxon>
        <taxon>Retaria</taxon>
        <taxon>Foraminifera</taxon>
        <taxon>Monothalamids</taxon>
        <taxon>Reticulomyxidae</taxon>
        <taxon>Reticulomyxa</taxon>
    </lineage>
</organism>
<dbReference type="AlphaFoldDB" id="X6NP47"/>
<protein>
    <submittedName>
        <fullName evidence="1">Uncharacterized protein</fullName>
    </submittedName>
</protein>
<sequence length="404" mass="47835">MCLQNNSWTMEDFLEKIRVQTIVDHGRHVENSLQQHGYRPDFRSVVELEEERQEVQLYIHICTCTHIIAHDTKKAQVEEKLGYEKNEKDAVVKSNDSISWLDLKLKQWNTFVPLFSQDKQCVMDRFDVYLEFTWEQCQTVMMQCLGRLLKCFYIYDSSTNEASTANKCMNVVISFTFIGTGHPAIVLRYNPFKKKKKKRIRTCVYVGRIVTLKKYMCILSRLRKNKNRFKLIINPYLFREDRELIRLFVEKLKFFSLFVGLVEYLQISTIRELTIPCWKRFGNWVGRSGDWHSAEHQPSNPWASISFFVLSEKWLQHLIETFQWGTIRFHIVDRLVPVNTLILLSSKYEKTLPTIQTFTMPICYSTTSHLQSQAQWLAKILMKHTRLDSIIISLVTKDRSCNQN</sequence>